<evidence type="ECO:0000313" key="4">
    <source>
        <dbReference type="EMBL" id="KAL3782651.1"/>
    </source>
</evidence>
<feature type="compositionally biased region" description="Basic and acidic residues" evidence="2">
    <location>
        <begin position="509"/>
        <end position="522"/>
    </location>
</feature>
<name>A0ABD3P4D0_9STRA</name>
<dbReference type="PROSITE" id="PS50211">
    <property type="entry name" value="DENN"/>
    <property type="match status" value="1"/>
</dbReference>
<dbReference type="InterPro" id="IPR051696">
    <property type="entry name" value="DENN_Domain_GEFs"/>
</dbReference>
<protein>
    <recommendedName>
        <fullName evidence="3">UDENN domain-containing protein</fullName>
    </recommendedName>
</protein>
<feature type="region of interest" description="Disordered" evidence="2">
    <location>
        <begin position="323"/>
        <end position="348"/>
    </location>
</feature>
<dbReference type="EMBL" id="JABMIG020000280">
    <property type="protein sequence ID" value="KAL3782651.1"/>
    <property type="molecule type" value="Genomic_DNA"/>
</dbReference>
<feature type="region of interest" description="Disordered" evidence="2">
    <location>
        <begin position="501"/>
        <end position="533"/>
    </location>
</feature>
<dbReference type="InterPro" id="IPR043153">
    <property type="entry name" value="DENN_C"/>
</dbReference>
<evidence type="ECO:0000259" key="3">
    <source>
        <dbReference type="PROSITE" id="PS50211"/>
    </source>
</evidence>
<dbReference type="InterPro" id="IPR002885">
    <property type="entry name" value="PPR_rpt"/>
</dbReference>
<dbReference type="PANTHER" id="PTHR12296:SF21">
    <property type="entry name" value="DENN DOMAIN-CONTAINING PROTEIN 3"/>
    <property type="match status" value="1"/>
</dbReference>
<dbReference type="Pfam" id="PF02141">
    <property type="entry name" value="DENN"/>
    <property type="match status" value="1"/>
</dbReference>
<dbReference type="InterPro" id="IPR005112">
    <property type="entry name" value="dDENN_dom"/>
</dbReference>
<evidence type="ECO:0000256" key="2">
    <source>
        <dbReference type="SAM" id="MobiDB-lite"/>
    </source>
</evidence>
<feature type="domain" description="UDENN" evidence="3">
    <location>
        <begin position="657"/>
        <end position="1147"/>
    </location>
</feature>
<keyword evidence="5" id="KW-1185">Reference proteome</keyword>
<dbReference type="Gene3D" id="3.40.50.11500">
    <property type="match status" value="1"/>
</dbReference>
<feature type="compositionally biased region" description="Basic and acidic residues" evidence="2">
    <location>
        <begin position="56"/>
        <end position="91"/>
    </location>
</feature>
<evidence type="ECO:0000313" key="5">
    <source>
        <dbReference type="Proteomes" id="UP001516023"/>
    </source>
</evidence>
<feature type="region of interest" description="Disordered" evidence="2">
    <location>
        <begin position="1266"/>
        <end position="1286"/>
    </location>
</feature>
<dbReference type="InterPro" id="IPR005113">
    <property type="entry name" value="uDENN_dom"/>
</dbReference>
<dbReference type="Proteomes" id="UP001516023">
    <property type="component" value="Unassembled WGS sequence"/>
</dbReference>
<feature type="compositionally biased region" description="Basic and acidic residues" evidence="2">
    <location>
        <begin position="328"/>
        <end position="348"/>
    </location>
</feature>
<dbReference type="GO" id="GO:0005737">
    <property type="term" value="C:cytoplasm"/>
    <property type="evidence" value="ECO:0007669"/>
    <property type="project" value="UniProtKB-ARBA"/>
</dbReference>
<comment type="caution">
    <text evidence="4">The sequence shown here is derived from an EMBL/GenBank/DDBJ whole genome shotgun (WGS) entry which is preliminary data.</text>
</comment>
<feature type="region of interest" description="Disordered" evidence="2">
    <location>
        <begin position="31"/>
        <end position="91"/>
    </location>
</feature>
<feature type="repeat" description="PPR" evidence="1">
    <location>
        <begin position="1368"/>
        <end position="1404"/>
    </location>
</feature>
<organism evidence="4 5">
    <name type="scientific">Cyclotella cryptica</name>
    <dbReference type="NCBI Taxonomy" id="29204"/>
    <lineage>
        <taxon>Eukaryota</taxon>
        <taxon>Sar</taxon>
        <taxon>Stramenopiles</taxon>
        <taxon>Ochrophyta</taxon>
        <taxon>Bacillariophyta</taxon>
        <taxon>Coscinodiscophyceae</taxon>
        <taxon>Thalassiosirophycidae</taxon>
        <taxon>Stephanodiscales</taxon>
        <taxon>Stephanodiscaceae</taxon>
        <taxon>Cyclotella</taxon>
    </lineage>
</organism>
<evidence type="ECO:0000256" key="1">
    <source>
        <dbReference type="PROSITE-ProRule" id="PRU00708"/>
    </source>
</evidence>
<dbReference type="SMART" id="SM00799">
    <property type="entry name" value="DENN"/>
    <property type="match status" value="1"/>
</dbReference>
<dbReference type="InterPro" id="IPR037516">
    <property type="entry name" value="Tripartite_DENN"/>
</dbReference>
<accession>A0ABD3P4D0</accession>
<dbReference type="PROSITE" id="PS51375">
    <property type="entry name" value="PPR"/>
    <property type="match status" value="1"/>
</dbReference>
<dbReference type="PANTHER" id="PTHR12296">
    <property type="entry name" value="DENN DOMAIN-CONTAINING PROTEIN 4"/>
    <property type="match status" value="1"/>
</dbReference>
<reference evidence="4 5" key="1">
    <citation type="journal article" date="2020" name="G3 (Bethesda)">
        <title>Improved Reference Genome for Cyclotella cryptica CCMP332, a Model for Cell Wall Morphogenesis, Salinity Adaptation, and Lipid Production in Diatoms (Bacillariophyta).</title>
        <authorList>
            <person name="Roberts W.R."/>
            <person name="Downey K.M."/>
            <person name="Ruck E.C."/>
            <person name="Traller J.C."/>
            <person name="Alverson A.J."/>
        </authorList>
    </citation>
    <scope>NUCLEOTIDE SEQUENCE [LARGE SCALE GENOMIC DNA]</scope>
    <source>
        <strain evidence="4 5">CCMP332</strain>
    </source>
</reference>
<sequence>MIHKPHDFGKRKSSTGVADYFAVLGIDSFLPDGDHAPEEDGVGLDTPRNGNLSSCDPRRDSFAAEGHESVQRSDGTDRDDQHGTKREEQKMYEERFNREIIELALVSSTDLDRNAWSVCEQHVPQASDGHAVGSPLESGERNSKPGLLELYGNAPLNIDGVECGGVQLVYKRRGQVETNDASPSNYEGMQPNEGPAVADVAIHYVKVHPFAIPNYRYTSFSPHQSNLTQQFSSTAQSTRQKPLPISTTAAAVAQEAARTLSSLARRTTGLTAKGKEIVGELPTLANVVKGVRGASAISNGVGISRLDGNAADEMDAIDEENPKLPLHHWGDAGKEDLAGTDSNSEHSDIFEDAHGEMPRLNDGDLHKNSMPQCTITRRREHFFPDTPAPLKKANATSDHSNIQLNNNGFVRLSLSEMIPLPNGFDEWITPDFCDILHLPSCDRLKVMKQEQLLHSAQQLSSGRHPILLDRTHVLPSPAAKMGKSSPSSMGVEAMYISPMSTPKFGSGTEGKETDDAVERPKPSEVTLPIDGKVSSPVIPDPTVIPTVVPWKAVPTSFFNNNNGDQEYVYIPILAIRRQRTGEEERFHEDPAIVDVLLSRLDLNGMPPPTPIDKGDDDYNDDDSKPMMQHGIHPNILKRSSWLPSGIDSQKAQHHKHHPIILVRRNLPNGLADVPFPARVLDRFPQKNYREIPFPEEELPMFCYAKGSLLVRDRLRNLPMPKCFGFVVKNERGDSIYVSCLSFLEPLTTRRKDELDKLSMRRQETSLPHRIHFQRNRHTRHDTIIDKCLVGFDDVVTFECKTLCLVGRYPFWTAFRCFLTHLHLLSGSSSDIPLERHISHLLLSVPLPKPGGQCVLIPMSTMREPMALVMPPSKDLPLLDLSYKMLFSALDVPTVVTIVLGFLCLEKKVILTSTRQSLVLDCCELLKSLIFPFDLCAPYVPHLTAPFMSCLEFPGATFVGIHDDCDPNGLANTVRRCIPEDSIVVELDSGEIRCDGNRYETLKAAYQIIPSDSRSVLVKEVEFLCQSAGIVPGQEPLDYGVDSAIDSTVPSNLAESFGKSTNHTNEPLDDRAIRDCFLRFFCSILGGYERFLVVPDADFLISGNDWFDSSKFLAAAPSARVPFLRSLVETQLFQSFIQRRTEASDVHCVLFDECLVEYHSSKIPHGLRGNGDLLVDQCATELDTLWNEDETSFIAKSEVDDKSLSHSDTATQVSFDWDVPFALNSSGDIVTIPSVLGLPANARFVYCVDGLPSFPTRFNRSYFLPKEPESLSDDSKESHAPILTRSEREREEALRSLNMTISRRGPQKQHRCLWQLPKFMGSQVLGTWLLCIPFQLSQPTLSLNEKSKVILRALGAFRTLRSHRRIIADEAAYRALIVACGKCGSDRRVELMKLYGLMRSDGIFPNAVTLGQYTRAIAEGFSRRSEDIQSKIGMQISTNGTRVPTPLNLDILDSNLQILEDSGQKWRSHGNASQAQGAPLVGVDGHTSLTDKNDQIHMISPAKTFDTATTSRSSKQKRSWLPVTCSSSFVSTPRDVSDENNRVCLVALWSRAATCDSCQYTPLDEEIQSGWDVLHSATERSPSIACPRCGSMISPLLGFKHLEIEEALGLPDERNFCLDEGRLNSSGDSTAGELPPQLEGMIRDGQSCGFSVAQSAKMGLVTYFSPYRLRLMLEQLLEEYGEEGLTRDCLLALDPQLFYNLWWYCARFSLPLPLATVAHTTSHNMIQPTGNILGNCWAFASWDKSVAMHGCQSAARAIAAAKSLHHNPDRALHEKLFDNPNTDIPILSFFNLQNYAQADWDHPDLNEILVTLVKACETRDLFPVVECILRRNLFRKPKQDARTKHGSNMLNASFESSGSVTYSVGGESSEMQISPSVELDCYRTILYLARYHCLTAFHVFFPTFTKACKGYHFWCAQGTPWSIFDRAFREAAQEYGKKHNLLVPLPDVADVAIGFRCVFGHII</sequence>
<dbReference type="InterPro" id="IPR001194">
    <property type="entry name" value="cDENN_dom"/>
</dbReference>
<dbReference type="Pfam" id="PF03455">
    <property type="entry name" value="dDENN"/>
    <property type="match status" value="1"/>
</dbReference>
<dbReference type="Pfam" id="PF03456">
    <property type="entry name" value="uDENN"/>
    <property type="match status" value="1"/>
</dbReference>
<dbReference type="SMART" id="SM00801">
    <property type="entry name" value="dDENN"/>
    <property type="match status" value="1"/>
</dbReference>
<proteinExistence type="predicted"/>
<gene>
    <name evidence="4" type="ORF">HJC23_010160</name>
</gene>